<dbReference type="EMBL" id="HBUF01065651">
    <property type="protein sequence ID" value="CAG6627543.1"/>
    <property type="molecule type" value="Transcribed_RNA"/>
</dbReference>
<protein>
    <submittedName>
        <fullName evidence="1">Uncharacterized protein</fullName>
    </submittedName>
</protein>
<sequence>MLYLSMSQMVWIIKRYNYDLSNLENVTYNHQRNNFSKHVYLNHAGITQGSRGFYLCYKGFICNELISFGGCPRTETSCRKIGKNHGFMGNGERVFYPPRDDLLTPRMELML</sequence>
<dbReference type="AlphaFoldDB" id="A0A8D8VM51"/>
<evidence type="ECO:0000313" key="1">
    <source>
        <dbReference type="EMBL" id="CAG6627543.1"/>
    </source>
</evidence>
<name>A0A8D8VM51_9HEMI</name>
<organism evidence="1">
    <name type="scientific">Cacopsylla melanoneura</name>
    <dbReference type="NCBI Taxonomy" id="428564"/>
    <lineage>
        <taxon>Eukaryota</taxon>
        <taxon>Metazoa</taxon>
        <taxon>Ecdysozoa</taxon>
        <taxon>Arthropoda</taxon>
        <taxon>Hexapoda</taxon>
        <taxon>Insecta</taxon>
        <taxon>Pterygota</taxon>
        <taxon>Neoptera</taxon>
        <taxon>Paraneoptera</taxon>
        <taxon>Hemiptera</taxon>
        <taxon>Sternorrhyncha</taxon>
        <taxon>Psylloidea</taxon>
        <taxon>Psyllidae</taxon>
        <taxon>Psyllinae</taxon>
        <taxon>Cacopsylla</taxon>
    </lineage>
</organism>
<accession>A0A8D8VM51</accession>
<reference evidence="1" key="1">
    <citation type="submission" date="2021-05" db="EMBL/GenBank/DDBJ databases">
        <authorList>
            <person name="Alioto T."/>
            <person name="Alioto T."/>
            <person name="Gomez Garrido J."/>
        </authorList>
    </citation>
    <scope>NUCLEOTIDE SEQUENCE</scope>
</reference>
<proteinExistence type="predicted"/>